<dbReference type="PANTHER" id="PTHR13693:SF100">
    <property type="entry name" value="8-AMINO-7-OXONONANOATE SYNTHASE"/>
    <property type="match status" value="1"/>
</dbReference>
<feature type="domain" description="Aminotransferase class I/classII large" evidence="4">
    <location>
        <begin position="51"/>
        <end position="386"/>
    </location>
</feature>
<dbReference type="InterPro" id="IPR015424">
    <property type="entry name" value="PyrdxlP-dep_Trfase"/>
</dbReference>
<dbReference type="InParanoid" id="A0A1Y5S560"/>
<dbReference type="InterPro" id="IPR004839">
    <property type="entry name" value="Aminotransferase_I/II_large"/>
</dbReference>
<name>A0A1Y5S560_9PROT</name>
<evidence type="ECO:0000313" key="5">
    <source>
        <dbReference type="EMBL" id="SLN30041.1"/>
    </source>
</evidence>
<keyword evidence="3" id="KW-0663">Pyridoxal phosphate</keyword>
<dbReference type="Gene3D" id="3.90.1150.10">
    <property type="entry name" value="Aspartate Aminotransferase, domain 1"/>
    <property type="match status" value="1"/>
</dbReference>
<accession>A0A1Y5S560</accession>
<reference evidence="5 6" key="1">
    <citation type="submission" date="2017-03" db="EMBL/GenBank/DDBJ databases">
        <authorList>
            <person name="Afonso C.L."/>
            <person name="Miller P.J."/>
            <person name="Scott M.A."/>
            <person name="Spackman E."/>
            <person name="Goraichik I."/>
            <person name="Dimitrov K.M."/>
            <person name="Suarez D.L."/>
            <person name="Swayne D.E."/>
        </authorList>
    </citation>
    <scope>NUCLEOTIDE SEQUENCE [LARGE SCALE GENOMIC DNA]</scope>
    <source>
        <strain evidence="5 6">CECT 7691</strain>
    </source>
</reference>
<dbReference type="GO" id="GO:0008710">
    <property type="term" value="F:8-amino-7-oxononanoate synthase activity"/>
    <property type="evidence" value="ECO:0007669"/>
    <property type="project" value="TreeGrafter"/>
</dbReference>
<dbReference type="EMBL" id="FWFR01000001">
    <property type="protein sequence ID" value="SLN30041.1"/>
    <property type="molecule type" value="Genomic_DNA"/>
</dbReference>
<comment type="cofactor">
    <cofactor evidence="1">
        <name>pyridoxal 5'-phosphate</name>
        <dbReference type="ChEBI" id="CHEBI:597326"/>
    </cofactor>
</comment>
<dbReference type="RefSeq" id="WP_139839517.1">
    <property type="nucleotide sequence ID" value="NZ_FWFR01000001.1"/>
</dbReference>
<dbReference type="InterPro" id="IPR015421">
    <property type="entry name" value="PyrdxlP-dep_Trfase_major"/>
</dbReference>
<organism evidence="5 6">
    <name type="scientific">Oceanibacterium hippocampi</name>
    <dbReference type="NCBI Taxonomy" id="745714"/>
    <lineage>
        <taxon>Bacteria</taxon>
        <taxon>Pseudomonadati</taxon>
        <taxon>Pseudomonadota</taxon>
        <taxon>Alphaproteobacteria</taxon>
        <taxon>Sneathiellales</taxon>
        <taxon>Sneathiellaceae</taxon>
        <taxon>Oceanibacterium</taxon>
    </lineage>
</organism>
<sequence length="420" mass="45213">MSVIRLSASRPSTAAASSPVLASLEKRIDGYFHNYPDGHVTCGRAPRAGDIELASNDYLVLAGDRRIVEAQSKALQASEAGPYMSGVFIQYLSTQRTLERRFATFFGYEDAVLCQSGFVANEGLMQAIAGPDIPVYLDMYVHASMEQGVRAAGAPLHRFRHNRPEHLRLMIGRHGPGVVAVDSLYSTGGDFCDLEGLIAVCEETGSILVVDESHAVATTGARGEGLVASRGLQDKVPFITFSLSKGFVGRAGLIAASSRFVEYFRYESRPAIFSSAILPWEVTRFAKTLDIIERAGPVRERLHANAAYLRAGLVAAGYDIGESVSQIIPLVAGTEANTARLAKALEDEGIIGSVFCAPATPKNRAMVRFCVNQALNQAALDRVIEACARVRENLFDPSWPCFRGTEDRVAPPSQVTAAAG</sequence>
<evidence type="ECO:0000256" key="2">
    <source>
        <dbReference type="ARBA" id="ARBA00022679"/>
    </source>
</evidence>
<evidence type="ECO:0000256" key="1">
    <source>
        <dbReference type="ARBA" id="ARBA00001933"/>
    </source>
</evidence>
<protein>
    <submittedName>
        <fullName evidence="5">CAI-1 autoinducer synthase</fullName>
        <ecNumber evidence="5">2.3.-.-</ecNumber>
    </submittedName>
</protein>
<dbReference type="Proteomes" id="UP000193200">
    <property type="component" value="Unassembled WGS sequence"/>
</dbReference>
<gene>
    <name evidence="5" type="primary">cqsA</name>
    <name evidence="5" type="ORF">OCH7691_01042</name>
</gene>
<dbReference type="NCBIfam" id="NF005526">
    <property type="entry name" value="PRK07179.1"/>
    <property type="match status" value="1"/>
</dbReference>
<dbReference type="OrthoDB" id="9807157at2"/>
<keyword evidence="2 5" id="KW-0808">Transferase</keyword>
<dbReference type="InterPro" id="IPR015422">
    <property type="entry name" value="PyrdxlP-dep_Trfase_small"/>
</dbReference>
<dbReference type="InterPro" id="IPR050087">
    <property type="entry name" value="AON_synthase_class-II"/>
</dbReference>
<evidence type="ECO:0000259" key="4">
    <source>
        <dbReference type="Pfam" id="PF00155"/>
    </source>
</evidence>
<dbReference type="Pfam" id="PF00155">
    <property type="entry name" value="Aminotran_1_2"/>
    <property type="match status" value="1"/>
</dbReference>
<dbReference type="PANTHER" id="PTHR13693">
    <property type="entry name" value="CLASS II AMINOTRANSFERASE/8-AMINO-7-OXONONANOATE SYNTHASE"/>
    <property type="match status" value="1"/>
</dbReference>
<evidence type="ECO:0000313" key="6">
    <source>
        <dbReference type="Proteomes" id="UP000193200"/>
    </source>
</evidence>
<dbReference type="AlphaFoldDB" id="A0A1Y5S560"/>
<dbReference type="GO" id="GO:0030170">
    <property type="term" value="F:pyridoxal phosphate binding"/>
    <property type="evidence" value="ECO:0007669"/>
    <property type="project" value="InterPro"/>
</dbReference>
<proteinExistence type="predicted"/>
<dbReference type="EC" id="2.3.-.-" evidence="5"/>
<dbReference type="SUPFAM" id="SSF53383">
    <property type="entry name" value="PLP-dependent transferases"/>
    <property type="match status" value="1"/>
</dbReference>
<keyword evidence="6" id="KW-1185">Reference proteome</keyword>
<keyword evidence="5" id="KW-0012">Acyltransferase</keyword>
<dbReference type="GO" id="GO:0009102">
    <property type="term" value="P:biotin biosynthetic process"/>
    <property type="evidence" value="ECO:0007669"/>
    <property type="project" value="TreeGrafter"/>
</dbReference>
<evidence type="ECO:0000256" key="3">
    <source>
        <dbReference type="ARBA" id="ARBA00022898"/>
    </source>
</evidence>
<dbReference type="Gene3D" id="3.40.640.10">
    <property type="entry name" value="Type I PLP-dependent aspartate aminotransferase-like (Major domain)"/>
    <property type="match status" value="1"/>
</dbReference>